<name>A0ABN7WH65_GIGMA</name>
<gene>
    <name evidence="1" type="ORF">GMARGA_LOCUS30808</name>
</gene>
<sequence length="261" mass="30578">LMKKKEFFEINANKSKSSIKKEESEETHGSTTLAGSEVKTYEVVTAKVLAVNLVALVEKLGDTFEDHKKDIMKLSEDYKKDIMKLSEDHKKDTMKLAEDHKKDTMKLSENIMKLSEDHKKDTMKLSEEKFALSEEKYKLMIRKKKEEFELHNCTARIFKLERISNIRGALEYIREQAKYLREMCKLNDVHLKAMKKCLAGLYHISSKALHSHTNEIEICAKDWETNKVIALDVIFKFFHINFIHLDEHEKETEYPYKIGSV</sequence>
<comment type="caution">
    <text evidence="1">The sequence shown here is derived from an EMBL/GenBank/DDBJ whole genome shotgun (WGS) entry which is preliminary data.</text>
</comment>
<dbReference type="Proteomes" id="UP000789901">
    <property type="component" value="Unassembled WGS sequence"/>
</dbReference>
<evidence type="ECO:0000313" key="2">
    <source>
        <dbReference type="Proteomes" id="UP000789901"/>
    </source>
</evidence>
<proteinExistence type="predicted"/>
<reference evidence="1 2" key="1">
    <citation type="submission" date="2021-06" db="EMBL/GenBank/DDBJ databases">
        <authorList>
            <person name="Kallberg Y."/>
            <person name="Tangrot J."/>
            <person name="Rosling A."/>
        </authorList>
    </citation>
    <scope>NUCLEOTIDE SEQUENCE [LARGE SCALE GENOMIC DNA]</scope>
    <source>
        <strain evidence="1 2">120-4 pot B 10/14</strain>
    </source>
</reference>
<evidence type="ECO:0000313" key="1">
    <source>
        <dbReference type="EMBL" id="CAG8831857.1"/>
    </source>
</evidence>
<accession>A0ABN7WH65</accession>
<feature type="non-terminal residue" evidence="1">
    <location>
        <position position="1"/>
    </location>
</feature>
<keyword evidence="2" id="KW-1185">Reference proteome</keyword>
<organism evidence="1 2">
    <name type="scientific">Gigaspora margarita</name>
    <dbReference type="NCBI Taxonomy" id="4874"/>
    <lineage>
        <taxon>Eukaryota</taxon>
        <taxon>Fungi</taxon>
        <taxon>Fungi incertae sedis</taxon>
        <taxon>Mucoromycota</taxon>
        <taxon>Glomeromycotina</taxon>
        <taxon>Glomeromycetes</taxon>
        <taxon>Diversisporales</taxon>
        <taxon>Gigasporaceae</taxon>
        <taxon>Gigaspora</taxon>
    </lineage>
</organism>
<dbReference type="EMBL" id="CAJVQB010044373">
    <property type="protein sequence ID" value="CAG8831857.1"/>
    <property type="molecule type" value="Genomic_DNA"/>
</dbReference>
<protein>
    <submittedName>
        <fullName evidence="1">1837_t:CDS:1</fullName>
    </submittedName>
</protein>